<dbReference type="RefSeq" id="WP_004447391.1">
    <property type="nucleotide sequence ID" value="NZ_AKXB02000150.1"/>
</dbReference>
<organism evidence="1 2">
    <name type="scientific">Leptospira noguchii str. 2001034031</name>
    <dbReference type="NCBI Taxonomy" id="1193053"/>
    <lineage>
        <taxon>Bacteria</taxon>
        <taxon>Pseudomonadati</taxon>
        <taxon>Spirochaetota</taxon>
        <taxon>Spirochaetia</taxon>
        <taxon>Leptospirales</taxon>
        <taxon>Leptospiraceae</taxon>
        <taxon>Leptospira</taxon>
    </lineage>
</organism>
<evidence type="ECO:0000313" key="2">
    <source>
        <dbReference type="Proteomes" id="UP000012138"/>
    </source>
</evidence>
<accession>M6YMY5</accession>
<gene>
    <name evidence="1" type="ORF">LEP1GSC024_3420</name>
</gene>
<dbReference type="Proteomes" id="UP000012138">
    <property type="component" value="Unassembled WGS sequence"/>
</dbReference>
<evidence type="ECO:0000313" key="1">
    <source>
        <dbReference type="EMBL" id="EMO87688.1"/>
    </source>
</evidence>
<dbReference type="AlphaFoldDB" id="M6YMY5"/>
<reference evidence="1 2" key="1">
    <citation type="submission" date="2013-01" db="EMBL/GenBank/DDBJ databases">
        <authorList>
            <person name="Harkins D.M."/>
            <person name="Durkin A.S."/>
            <person name="Brinkac L.M."/>
            <person name="Haft D.H."/>
            <person name="Selengut J.D."/>
            <person name="Sanka R."/>
            <person name="DePew J."/>
            <person name="Purushe J."/>
            <person name="Whelen A.C."/>
            <person name="Vinetz J.M."/>
            <person name="Sutton G.G."/>
            <person name="Nierman W.C."/>
            <person name="Fouts D.E."/>
        </authorList>
    </citation>
    <scope>NUCLEOTIDE SEQUENCE [LARGE SCALE GENOMIC DNA]</scope>
    <source>
        <strain evidence="1 2">2001034031</strain>
    </source>
</reference>
<protein>
    <submittedName>
        <fullName evidence="1">Uncharacterized protein</fullName>
    </submittedName>
</protein>
<sequence length="43" mass="4946">MQKRVPNGPYLEDVFAGKIWLIDLIRIEFTVAGQRGNYTQLPP</sequence>
<name>M6YMY5_9LEPT</name>
<dbReference type="EMBL" id="AKXB02000150">
    <property type="protein sequence ID" value="EMO87688.1"/>
    <property type="molecule type" value="Genomic_DNA"/>
</dbReference>
<comment type="caution">
    <text evidence="1">The sequence shown here is derived from an EMBL/GenBank/DDBJ whole genome shotgun (WGS) entry which is preliminary data.</text>
</comment>
<proteinExistence type="predicted"/>